<comment type="caution">
    <text evidence="2">The sequence shown here is derived from an EMBL/GenBank/DDBJ whole genome shotgun (WGS) entry which is preliminary data.</text>
</comment>
<feature type="transmembrane region" description="Helical" evidence="1">
    <location>
        <begin position="132"/>
        <end position="153"/>
    </location>
</feature>
<feature type="transmembrane region" description="Helical" evidence="1">
    <location>
        <begin position="6"/>
        <end position="23"/>
    </location>
</feature>
<dbReference type="OrthoDB" id="9977240at2"/>
<organism evidence="2 3">
    <name type="scientific">Thermobrachium celere DSM 8682</name>
    <dbReference type="NCBI Taxonomy" id="941824"/>
    <lineage>
        <taxon>Bacteria</taxon>
        <taxon>Bacillati</taxon>
        <taxon>Bacillota</taxon>
        <taxon>Clostridia</taxon>
        <taxon>Eubacteriales</taxon>
        <taxon>Clostridiaceae</taxon>
        <taxon>Thermobrachium</taxon>
    </lineage>
</organism>
<keyword evidence="1" id="KW-1133">Transmembrane helix</keyword>
<dbReference type="eggNOG" id="ENOG5033YNX">
    <property type="taxonomic scope" value="Bacteria"/>
</dbReference>
<feature type="transmembrane region" description="Helical" evidence="1">
    <location>
        <begin position="165"/>
        <end position="184"/>
    </location>
</feature>
<proteinExistence type="predicted"/>
<protein>
    <submittedName>
        <fullName evidence="2">Uncharacterized protein</fullName>
    </submittedName>
</protein>
<evidence type="ECO:0000313" key="2">
    <source>
        <dbReference type="EMBL" id="CDF57577.1"/>
    </source>
</evidence>
<dbReference type="AlphaFoldDB" id="R7RN37"/>
<dbReference type="RefSeq" id="WP_018660856.1">
    <property type="nucleotide sequence ID" value="NZ_HF952018.1"/>
</dbReference>
<dbReference type="HOGENOM" id="CLU_1309607_0_0_9"/>
<feature type="transmembrane region" description="Helical" evidence="1">
    <location>
        <begin position="30"/>
        <end position="53"/>
    </location>
</feature>
<keyword evidence="1" id="KW-0472">Membrane</keyword>
<keyword evidence="1" id="KW-0812">Transmembrane</keyword>
<gene>
    <name evidence="2" type="ORF">TCEL_01491</name>
</gene>
<dbReference type="EMBL" id="CAVN010000088">
    <property type="protein sequence ID" value="CDF57577.1"/>
    <property type="molecule type" value="Genomic_DNA"/>
</dbReference>
<accession>R7RN37</accession>
<dbReference type="Proteomes" id="UP000014923">
    <property type="component" value="Unassembled WGS sequence"/>
</dbReference>
<evidence type="ECO:0000256" key="1">
    <source>
        <dbReference type="SAM" id="Phobius"/>
    </source>
</evidence>
<feature type="transmembrane region" description="Helical" evidence="1">
    <location>
        <begin position="95"/>
        <end position="112"/>
    </location>
</feature>
<name>R7RN37_9CLOT</name>
<sequence>MDILIYLIFICFVLSIFDSYLLLKRKKWLNILLALVFLISSIRYILIYLFLSVKKLNSLYYLGKLTILPILLFSIGVYCVYLINRKSKISTPDKILVFILLILESYMIYKLPNNFIKYYGGFRYVCTGDYKNYLLILMAFFSIFFIFIASNYFKNIQSSYMKFINTLYIASYIIFLVQVILIYMGVEIKTLTLIPEAIILLTMFGDIYKN</sequence>
<evidence type="ECO:0000313" key="3">
    <source>
        <dbReference type="Proteomes" id="UP000014923"/>
    </source>
</evidence>
<keyword evidence="3" id="KW-1185">Reference proteome</keyword>
<feature type="transmembrane region" description="Helical" evidence="1">
    <location>
        <begin position="59"/>
        <end position="83"/>
    </location>
</feature>
<reference evidence="2" key="1">
    <citation type="submission" date="2013-03" db="EMBL/GenBank/DDBJ databases">
        <title>Draft genome sequence of the hydrogen-ethanol-producing anaerobic alkalithermophilic Caloramator celere.</title>
        <authorList>
            <person name="Ciranna A."/>
            <person name="Larjo A."/>
            <person name="Kivisto A."/>
            <person name="Santala V."/>
            <person name="Roos C."/>
            <person name="Karp M."/>
        </authorList>
    </citation>
    <scope>NUCLEOTIDE SEQUENCE [LARGE SCALE GENOMIC DNA]</scope>
    <source>
        <strain evidence="2">DSM 8682</strain>
    </source>
</reference>